<accession>A0A0D0TPB5</accession>
<evidence type="ECO:0000313" key="2">
    <source>
        <dbReference type="EMBL" id="KIR48557.1"/>
    </source>
</evidence>
<feature type="compositionally biased region" description="Basic and acidic residues" evidence="1">
    <location>
        <begin position="27"/>
        <end position="41"/>
    </location>
</feature>
<sequence>MCTQYISGQLIAGWATQAEEEEENEEEMQRMRKEMQELLSS</sequence>
<name>A0A0D0TPB5_CRYGA</name>
<reference evidence="2" key="1">
    <citation type="submission" date="2015-01" db="EMBL/GenBank/DDBJ databases">
        <title>The Genome Sequence of Cryptococcus gattii CA1280.</title>
        <authorList>
            <consortium name="The Broad Institute Genomics Platform"/>
            <person name="Cuomo C."/>
            <person name="Litvintseva A."/>
            <person name="Chen Y."/>
            <person name="Heitman J."/>
            <person name="Sun S."/>
            <person name="Springer D."/>
            <person name="Dromer F."/>
            <person name="Young S."/>
            <person name="Zeng Q."/>
            <person name="Gargeya S."/>
            <person name="Abouelleil A."/>
            <person name="Alvarado L."/>
            <person name="Chapman S.B."/>
            <person name="Gainer-Dewar J."/>
            <person name="Goldberg J."/>
            <person name="Griggs A."/>
            <person name="Gujja S."/>
            <person name="Hansen M."/>
            <person name="Howarth C."/>
            <person name="Imamovic A."/>
            <person name="Larimer J."/>
            <person name="Murphy C."/>
            <person name="Naylor J."/>
            <person name="Pearson M."/>
            <person name="Priest M."/>
            <person name="Roberts A."/>
            <person name="Saif S."/>
            <person name="Shea T."/>
            <person name="Sykes S."/>
            <person name="Wortman J."/>
            <person name="Nusbaum C."/>
            <person name="Birren B."/>
        </authorList>
    </citation>
    <scope>NUCLEOTIDE SEQUENCE [LARGE SCALE GENOMIC DNA]</scope>
    <source>
        <strain evidence="2">CA1280</strain>
    </source>
</reference>
<dbReference type="HOGENOM" id="CLU_3279446_0_0_1"/>
<dbReference type="AlphaFoldDB" id="A0A0D0TPB5"/>
<organism evidence="2">
    <name type="scientific">Cryptococcus bacillisporus CA1280</name>
    <dbReference type="NCBI Taxonomy" id="1296109"/>
    <lineage>
        <taxon>Eukaryota</taxon>
        <taxon>Fungi</taxon>
        <taxon>Dikarya</taxon>
        <taxon>Basidiomycota</taxon>
        <taxon>Agaricomycotina</taxon>
        <taxon>Tremellomycetes</taxon>
        <taxon>Tremellales</taxon>
        <taxon>Cryptococcaceae</taxon>
        <taxon>Cryptococcus</taxon>
        <taxon>Cryptococcus gattii species complex</taxon>
    </lineage>
</organism>
<evidence type="ECO:0000256" key="1">
    <source>
        <dbReference type="SAM" id="MobiDB-lite"/>
    </source>
</evidence>
<feature type="region of interest" description="Disordered" evidence="1">
    <location>
        <begin position="18"/>
        <end position="41"/>
    </location>
</feature>
<dbReference type="EMBL" id="KN847977">
    <property type="protein sequence ID" value="KIR48557.1"/>
    <property type="molecule type" value="Genomic_DNA"/>
</dbReference>
<protein>
    <submittedName>
        <fullName evidence="2">Uncharacterized protein</fullName>
    </submittedName>
</protein>
<gene>
    <name evidence="2" type="ORF">I312_02407</name>
</gene>
<proteinExistence type="predicted"/>